<keyword evidence="5" id="KW-0675">Receptor</keyword>
<evidence type="ECO:0000313" key="5">
    <source>
        <dbReference type="EMBL" id="HIX87149.1"/>
    </source>
</evidence>
<reference evidence="5" key="1">
    <citation type="journal article" date="2021" name="PeerJ">
        <title>Extensive microbial diversity within the chicken gut microbiome revealed by metagenomics and culture.</title>
        <authorList>
            <person name="Gilroy R."/>
            <person name="Ravi A."/>
            <person name="Getino M."/>
            <person name="Pursley I."/>
            <person name="Horton D.L."/>
            <person name="Alikhan N.F."/>
            <person name="Baker D."/>
            <person name="Gharbi K."/>
            <person name="Hall N."/>
            <person name="Watson M."/>
            <person name="Adriaenssens E.M."/>
            <person name="Foster-Nyarko E."/>
            <person name="Jarju S."/>
            <person name="Secka A."/>
            <person name="Antonio M."/>
            <person name="Oren A."/>
            <person name="Chaudhuri R.R."/>
            <person name="La Ragione R."/>
            <person name="Hildebrand F."/>
            <person name="Pallen M.J."/>
        </authorList>
    </citation>
    <scope>NUCLEOTIDE SEQUENCE</scope>
    <source>
        <strain evidence="5">ChiHecec2B26-12326</strain>
    </source>
</reference>
<evidence type="ECO:0000256" key="4">
    <source>
        <dbReference type="SAM" id="SignalP"/>
    </source>
</evidence>
<sequence>MKTFYTTIKGLCMVALLGSANNAIAQEDVTNEKSLRREMTLEREYDPSVQDANKVNTLPVIKEPEARKVPIDYADYTLPAEPEKEINILPSGDIMTGMNYNKRRGYLNFGIGTRLNINGDIGYHILSTKKDQLNVWYSHRSMNGNVEYIQLEDEKVKAKINDNLGGIHFKHAFDKTIFSIGAKYGYSAFNYYGMPVYATSGDYYQAMLERADRETNQVNQTIAATIGFESKEGAPFGYLLDLGYINFSHKYGLCEAAEGPTEHTFDARFDLNAGFNGNMRIGLGGQVEYFNYSLPGEEQAVDGSYYTYEFENHAEIMLTPYYKVMGDNWNVKLGAKVMLATGEETKFMASPNIAMDVEVAEKTQLYLNAGGKLYSNSMYETSLVNRYVNPTRELAPSRNWLDAVLGIKSGVAPGFWFDVFAGYKITSSDVLFVPSRTFMDGHFGNFSEAMSDIDTKRLFVGANLKYSYQQLFEITLKGVYNNWKANYGDSWVGGEPNGELEHAWGKPEMELTAGLAVRPIRPLEVALNYNLATGRYMRIGGAETYKMNNINELNLTAAYNLNDTFGVYAKLGNILCQKYELYYGYPMQGFNAMIGVNINF</sequence>
<keyword evidence="2" id="KW-0472">Membrane</keyword>
<proteinExistence type="predicted"/>
<reference evidence="5" key="2">
    <citation type="submission" date="2021-04" db="EMBL/GenBank/DDBJ databases">
        <authorList>
            <person name="Gilroy R."/>
        </authorList>
    </citation>
    <scope>NUCLEOTIDE SEQUENCE</scope>
    <source>
        <strain evidence="5">ChiHecec2B26-12326</strain>
    </source>
</reference>
<evidence type="ECO:0000313" key="6">
    <source>
        <dbReference type="Proteomes" id="UP000823847"/>
    </source>
</evidence>
<dbReference type="EMBL" id="DXEN01000080">
    <property type="protein sequence ID" value="HIX87149.1"/>
    <property type="molecule type" value="Genomic_DNA"/>
</dbReference>
<dbReference type="InterPro" id="IPR036942">
    <property type="entry name" value="Beta-barrel_TonB_sf"/>
</dbReference>
<dbReference type="Proteomes" id="UP000823847">
    <property type="component" value="Unassembled WGS sequence"/>
</dbReference>
<keyword evidence="4" id="KW-0732">Signal</keyword>
<evidence type="ECO:0000256" key="3">
    <source>
        <dbReference type="ARBA" id="ARBA00023237"/>
    </source>
</evidence>
<evidence type="ECO:0000256" key="1">
    <source>
        <dbReference type="ARBA" id="ARBA00004442"/>
    </source>
</evidence>
<dbReference type="SUPFAM" id="SSF56935">
    <property type="entry name" value="Porins"/>
    <property type="match status" value="1"/>
</dbReference>
<gene>
    <name evidence="5" type="ORF">H9848_11175</name>
</gene>
<comment type="subcellular location">
    <subcellularLocation>
        <location evidence="1">Cell outer membrane</location>
    </subcellularLocation>
</comment>
<name>A0A9D1XTE8_9BACT</name>
<feature type="signal peptide" evidence="4">
    <location>
        <begin position="1"/>
        <end position="25"/>
    </location>
</feature>
<comment type="caution">
    <text evidence="5">The sequence shown here is derived from an EMBL/GenBank/DDBJ whole genome shotgun (WGS) entry which is preliminary data.</text>
</comment>
<evidence type="ECO:0000256" key="2">
    <source>
        <dbReference type="ARBA" id="ARBA00023136"/>
    </source>
</evidence>
<protein>
    <submittedName>
        <fullName evidence="5">TonB-dependent receptor</fullName>
    </submittedName>
</protein>
<accession>A0A9D1XTE8</accession>
<keyword evidence="3" id="KW-0998">Cell outer membrane</keyword>
<dbReference type="Gene3D" id="2.40.170.20">
    <property type="entry name" value="TonB-dependent receptor, beta-barrel domain"/>
    <property type="match status" value="1"/>
</dbReference>
<dbReference type="GO" id="GO:0009279">
    <property type="term" value="C:cell outer membrane"/>
    <property type="evidence" value="ECO:0007669"/>
    <property type="project" value="UniProtKB-SubCell"/>
</dbReference>
<organism evidence="5 6">
    <name type="scientific">Candidatus Parabacteroides intestinigallinarum</name>
    <dbReference type="NCBI Taxonomy" id="2838722"/>
    <lineage>
        <taxon>Bacteria</taxon>
        <taxon>Pseudomonadati</taxon>
        <taxon>Bacteroidota</taxon>
        <taxon>Bacteroidia</taxon>
        <taxon>Bacteroidales</taxon>
        <taxon>Tannerellaceae</taxon>
        <taxon>Parabacteroides</taxon>
    </lineage>
</organism>
<dbReference type="AlphaFoldDB" id="A0A9D1XTE8"/>
<feature type="chain" id="PRO_5038491905" evidence="4">
    <location>
        <begin position="26"/>
        <end position="600"/>
    </location>
</feature>